<keyword evidence="6" id="KW-1185">Reference proteome</keyword>
<dbReference type="EMBL" id="JAGGLB010000020">
    <property type="protein sequence ID" value="MBP1993736.1"/>
    <property type="molecule type" value="Genomic_DNA"/>
</dbReference>
<evidence type="ECO:0000256" key="3">
    <source>
        <dbReference type="ARBA" id="ARBA00023163"/>
    </source>
</evidence>
<dbReference type="Gene3D" id="1.10.10.10">
    <property type="entry name" value="Winged helix-like DNA-binding domain superfamily/Winged helix DNA-binding domain"/>
    <property type="match status" value="1"/>
</dbReference>
<organism evidence="5 6">
    <name type="scientific">Paenibacillus eucommiae</name>
    <dbReference type="NCBI Taxonomy" id="1355755"/>
    <lineage>
        <taxon>Bacteria</taxon>
        <taxon>Bacillati</taxon>
        <taxon>Bacillota</taxon>
        <taxon>Bacilli</taxon>
        <taxon>Bacillales</taxon>
        <taxon>Paenibacillaceae</taxon>
        <taxon>Paenibacillus</taxon>
    </lineage>
</organism>
<dbReference type="PANTHER" id="PTHR44846">
    <property type="entry name" value="MANNOSYL-D-GLYCERATE TRANSPORT/METABOLISM SYSTEM REPRESSOR MNGR-RELATED"/>
    <property type="match status" value="1"/>
</dbReference>
<dbReference type="Pfam" id="PF00392">
    <property type="entry name" value="GntR"/>
    <property type="match status" value="1"/>
</dbReference>
<sequence length="243" mass="27156">MAKVNRENRLPLYVQLKEVIIEKIDNKEWLPGDAIPTEMELQKIYKVSRITVRQALGELVSSGILTRAQGVGTFVASPKLEPIRPDLTGFTQDMNEKGHQVSSLILHHTAVKASEKLQRIFHIQPTAEVMKLERIRLVDGLPIGLHRTFLNTSITPQVELDKYDFTTDSLYTALAAEGVHLGGAEESVEASLADDSQASVLHISTGAPVLLLTRLTKLKDGTPYEYTQMVYRADKYKYTIKLS</sequence>
<dbReference type="Pfam" id="PF07702">
    <property type="entry name" value="UTRA"/>
    <property type="match status" value="1"/>
</dbReference>
<dbReference type="SMART" id="SM00866">
    <property type="entry name" value="UTRA"/>
    <property type="match status" value="1"/>
</dbReference>
<gene>
    <name evidence="5" type="ORF">J2Z66_005362</name>
</gene>
<dbReference type="RefSeq" id="WP_209975614.1">
    <property type="nucleotide sequence ID" value="NZ_JAGGLB010000020.1"/>
</dbReference>
<dbReference type="InterPro" id="IPR011663">
    <property type="entry name" value="UTRA"/>
</dbReference>
<dbReference type="PROSITE" id="PS50949">
    <property type="entry name" value="HTH_GNTR"/>
    <property type="match status" value="1"/>
</dbReference>
<proteinExistence type="predicted"/>
<evidence type="ECO:0000313" key="6">
    <source>
        <dbReference type="Proteomes" id="UP001519287"/>
    </source>
</evidence>
<dbReference type="SUPFAM" id="SSF64288">
    <property type="entry name" value="Chorismate lyase-like"/>
    <property type="match status" value="1"/>
</dbReference>
<dbReference type="PRINTS" id="PR00035">
    <property type="entry name" value="HTHGNTR"/>
</dbReference>
<name>A0ABS4J3E6_9BACL</name>
<dbReference type="InterPro" id="IPR028978">
    <property type="entry name" value="Chorismate_lyase_/UTRA_dom_sf"/>
</dbReference>
<dbReference type="InterPro" id="IPR036388">
    <property type="entry name" value="WH-like_DNA-bd_sf"/>
</dbReference>
<dbReference type="InterPro" id="IPR000524">
    <property type="entry name" value="Tscrpt_reg_HTH_GntR"/>
</dbReference>
<dbReference type="InterPro" id="IPR036390">
    <property type="entry name" value="WH_DNA-bd_sf"/>
</dbReference>
<keyword evidence="1" id="KW-0805">Transcription regulation</keyword>
<protein>
    <submittedName>
        <fullName evidence="5">GntR family transcriptional regulator</fullName>
    </submittedName>
</protein>
<dbReference type="Proteomes" id="UP001519287">
    <property type="component" value="Unassembled WGS sequence"/>
</dbReference>
<evidence type="ECO:0000256" key="1">
    <source>
        <dbReference type="ARBA" id="ARBA00023015"/>
    </source>
</evidence>
<evidence type="ECO:0000259" key="4">
    <source>
        <dbReference type="PROSITE" id="PS50949"/>
    </source>
</evidence>
<dbReference type="InterPro" id="IPR050679">
    <property type="entry name" value="Bact_HTH_transcr_reg"/>
</dbReference>
<comment type="caution">
    <text evidence="5">The sequence shown here is derived from an EMBL/GenBank/DDBJ whole genome shotgun (WGS) entry which is preliminary data.</text>
</comment>
<dbReference type="CDD" id="cd07377">
    <property type="entry name" value="WHTH_GntR"/>
    <property type="match status" value="1"/>
</dbReference>
<dbReference type="Gene3D" id="3.40.1410.10">
    <property type="entry name" value="Chorismate lyase-like"/>
    <property type="match status" value="1"/>
</dbReference>
<dbReference type="SUPFAM" id="SSF46785">
    <property type="entry name" value="Winged helix' DNA-binding domain"/>
    <property type="match status" value="1"/>
</dbReference>
<accession>A0ABS4J3E6</accession>
<keyword evidence="3" id="KW-0804">Transcription</keyword>
<reference evidence="5 6" key="1">
    <citation type="submission" date="2021-03" db="EMBL/GenBank/DDBJ databases">
        <title>Genomic Encyclopedia of Type Strains, Phase IV (KMG-IV): sequencing the most valuable type-strain genomes for metagenomic binning, comparative biology and taxonomic classification.</title>
        <authorList>
            <person name="Goeker M."/>
        </authorList>
    </citation>
    <scope>NUCLEOTIDE SEQUENCE [LARGE SCALE GENOMIC DNA]</scope>
    <source>
        <strain evidence="5 6">DSM 26048</strain>
    </source>
</reference>
<evidence type="ECO:0000313" key="5">
    <source>
        <dbReference type="EMBL" id="MBP1993736.1"/>
    </source>
</evidence>
<evidence type="ECO:0000256" key="2">
    <source>
        <dbReference type="ARBA" id="ARBA00023125"/>
    </source>
</evidence>
<dbReference type="SMART" id="SM00345">
    <property type="entry name" value="HTH_GNTR"/>
    <property type="match status" value="1"/>
</dbReference>
<feature type="domain" description="HTH gntR-type" evidence="4">
    <location>
        <begin position="10"/>
        <end position="78"/>
    </location>
</feature>
<keyword evidence="2" id="KW-0238">DNA-binding</keyword>
<dbReference type="PANTHER" id="PTHR44846:SF1">
    <property type="entry name" value="MANNOSYL-D-GLYCERATE TRANSPORT_METABOLISM SYSTEM REPRESSOR MNGR-RELATED"/>
    <property type="match status" value="1"/>
</dbReference>